<feature type="compositionally biased region" description="Gly residues" evidence="5">
    <location>
        <begin position="401"/>
        <end position="412"/>
    </location>
</feature>
<feature type="region of interest" description="Disordered" evidence="5">
    <location>
        <begin position="99"/>
        <end position="123"/>
    </location>
</feature>
<dbReference type="InterPro" id="IPR038765">
    <property type="entry name" value="Papain-like_cys_pep_sf"/>
</dbReference>
<evidence type="ECO:0000256" key="3">
    <source>
        <dbReference type="ARBA" id="ARBA00022801"/>
    </source>
</evidence>
<reference evidence="8 9" key="1">
    <citation type="submission" date="2021-10" db="EMBL/GenBank/DDBJ databases">
        <title>Streptomyces gossypii sp. nov., isolated from soil collected from cotton field.</title>
        <authorList>
            <person name="Ge X."/>
            <person name="Chen X."/>
            <person name="Liu W."/>
        </authorList>
    </citation>
    <scope>NUCLEOTIDE SEQUENCE [LARGE SCALE GENOMIC DNA]</scope>
    <source>
        <strain evidence="8 9">N2-109</strain>
    </source>
</reference>
<dbReference type="PANTHER" id="PTHR47359:SF3">
    <property type="entry name" value="NLP_P60 DOMAIN-CONTAINING PROTEIN-RELATED"/>
    <property type="match status" value="1"/>
</dbReference>
<sequence length="423" mass="45142">MSQLKSVRSATALTVATATAVVLAAQPALPAQPSLPALPAEPVLRLEPAEPAEQAEPAARAALADRPVSELLTELDTLYQRTEAAAEAYKSAGQKLATQRTKAEKLGRQLSRTRSSVDEGRDEAGRLARSQYRSGALVLPADAQLMLADDPARALANAHALERAVSRQARTVKRLTSAERREQALAARAQRAFDRQRRLADGRKAHRDRARARLRQVEKLLTSLPPSKLAQLRELEDTRTARSQDAFLAEGTLGGAAGAARTPTRQGARALSYALAQQGKPYAWGAEGPGSFDCSGLTARAWEQAGHSIPRTSQQQWRQLEQVPLHELRPGDLVVYFTRATHVGLYAGRGMIVHAPRPGAQVKVSPIAANPVLGAVRPDPESRPLPFYDPPPLPTGDERGGQGNQGGQGAGDDAGYDAAAPSG</sequence>
<dbReference type="InterPro" id="IPR051794">
    <property type="entry name" value="PG_Endopeptidase_C40"/>
</dbReference>
<feature type="region of interest" description="Disordered" evidence="5">
    <location>
        <begin position="375"/>
        <end position="423"/>
    </location>
</feature>
<evidence type="ECO:0000256" key="4">
    <source>
        <dbReference type="ARBA" id="ARBA00022807"/>
    </source>
</evidence>
<keyword evidence="2" id="KW-0645">Protease</keyword>
<evidence type="ECO:0000313" key="9">
    <source>
        <dbReference type="Proteomes" id="UP001156389"/>
    </source>
</evidence>
<dbReference type="RefSeq" id="WP_260219130.1">
    <property type="nucleotide sequence ID" value="NZ_JAJAGO010000008.1"/>
</dbReference>
<organism evidence="8 9">
    <name type="scientific">Streptomyces gossypii</name>
    <dbReference type="NCBI Taxonomy" id="2883101"/>
    <lineage>
        <taxon>Bacteria</taxon>
        <taxon>Bacillati</taxon>
        <taxon>Actinomycetota</taxon>
        <taxon>Actinomycetes</taxon>
        <taxon>Kitasatosporales</taxon>
        <taxon>Streptomycetaceae</taxon>
        <taxon>Streptomyces</taxon>
    </lineage>
</organism>
<accession>A0ABT2JV71</accession>
<dbReference type="PROSITE" id="PS51935">
    <property type="entry name" value="NLPC_P60"/>
    <property type="match status" value="1"/>
</dbReference>
<feature type="signal peptide" evidence="6">
    <location>
        <begin position="1"/>
        <end position="24"/>
    </location>
</feature>
<keyword evidence="3" id="KW-0378">Hydrolase</keyword>
<gene>
    <name evidence="8" type="ORF">LHJ74_18145</name>
</gene>
<protein>
    <submittedName>
        <fullName evidence="8">NlpC/P60 family protein</fullName>
    </submittedName>
</protein>
<dbReference type="PANTHER" id="PTHR47359">
    <property type="entry name" value="PEPTIDOGLYCAN DL-ENDOPEPTIDASE CWLO"/>
    <property type="match status" value="1"/>
</dbReference>
<dbReference type="SUPFAM" id="SSF54001">
    <property type="entry name" value="Cysteine proteinases"/>
    <property type="match status" value="1"/>
</dbReference>
<feature type="compositionally biased region" description="Low complexity" evidence="5">
    <location>
        <begin position="413"/>
        <end position="423"/>
    </location>
</feature>
<evidence type="ECO:0000256" key="1">
    <source>
        <dbReference type="ARBA" id="ARBA00007074"/>
    </source>
</evidence>
<evidence type="ECO:0000256" key="2">
    <source>
        <dbReference type="ARBA" id="ARBA00022670"/>
    </source>
</evidence>
<comment type="similarity">
    <text evidence="1">Belongs to the peptidase C40 family.</text>
</comment>
<feature type="domain" description="NlpC/P60" evidence="7">
    <location>
        <begin position="264"/>
        <end position="385"/>
    </location>
</feature>
<dbReference type="EMBL" id="JAJAGO010000008">
    <property type="protein sequence ID" value="MCT2591794.1"/>
    <property type="molecule type" value="Genomic_DNA"/>
</dbReference>
<dbReference type="InterPro" id="IPR000064">
    <property type="entry name" value="NLP_P60_dom"/>
</dbReference>
<evidence type="ECO:0000256" key="5">
    <source>
        <dbReference type="SAM" id="MobiDB-lite"/>
    </source>
</evidence>
<dbReference type="Pfam" id="PF00877">
    <property type="entry name" value="NLPC_P60"/>
    <property type="match status" value="1"/>
</dbReference>
<evidence type="ECO:0000259" key="7">
    <source>
        <dbReference type="PROSITE" id="PS51935"/>
    </source>
</evidence>
<feature type="chain" id="PRO_5047254623" evidence="6">
    <location>
        <begin position="25"/>
        <end position="423"/>
    </location>
</feature>
<keyword evidence="4" id="KW-0788">Thiol protease</keyword>
<evidence type="ECO:0000313" key="8">
    <source>
        <dbReference type="EMBL" id="MCT2591794.1"/>
    </source>
</evidence>
<keyword evidence="9" id="KW-1185">Reference proteome</keyword>
<proteinExistence type="inferred from homology"/>
<keyword evidence="6" id="KW-0732">Signal</keyword>
<name>A0ABT2JV71_9ACTN</name>
<comment type="caution">
    <text evidence="8">The sequence shown here is derived from an EMBL/GenBank/DDBJ whole genome shotgun (WGS) entry which is preliminary data.</text>
</comment>
<dbReference type="Proteomes" id="UP001156389">
    <property type="component" value="Unassembled WGS sequence"/>
</dbReference>
<dbReference type="Gene3D" id="3.90.1720.10">
    <property type="entry name" value="endopeptidase domain like (from Nostoc punctiforme)"/>
    <property type="match status" value="1"/>
</dbReference>
<evidence type="ECO:0000256" key="6">
    <source>
        <dbReference type="SAM" id="SignalP"/>
    </source>
</evidence>